<organism evidence="1 2">
    <name type="scientific">Mucuna pruriens</name>
    <name type="common">Velvet bean</name>
    <name type="synonym">Dolichos pruriens</name>
    <dbReference type="NCBI Taxonomy" id="157652"/>
    <lineage>
        <taxon>Eukaryota</taxon>
        <taxon>Viridiplantae</taxon>
        <taxon>Streptophyta</taxon>
        <taxon>Embryophyta</taxon>
        <taxon>Tracheophyta</taxon>
        <taxon>Spermatophyta</taxon>
        <taxon>Magnoliopsida</taxon>
        <taxon>eudicotyledons</taxon>
        <taxon>Gunneridae</taxon>
        <taxon>Pentapetalae</taxon>
        <taxon>rosids</taxon>
        <taxon>fabids</taxon>
        <taxon>Fabales</taxon>
        <taxon>Fabaceae</taxon>
        <taxon>Papilionoideae</taxon>
        <taxon>50 kb inversion clade</taxon>
        <taxon>NPAAA clade</taxon>
        <taxon>indigoferoid/millettioid clade</taxon>
        <taxon>Phaseoleae</taxon>
        <taxon>Mucuna</taxon>
    </lineage>
</organism>
<dbReference type="Proteomes" id="UP000257109">
    <property type="component" value="Unassembled WGS sequence"/>
</dbReference>
<feature type="non-terminal residue" evidence="1">
    <location>
        <position position="420"/>
    </location>
</feature>
<gene>
    <name evidence="1" type="ORF">CR513_22385</name>
</gene>
<comment type="caution">
    <text evidence="1">The sequence shown here is derived from an EMBL/GenBank/DDBJ whole genome shotgun (WGS) entry which is preliminary data.</text>
</comment>
<name>A0A371GX50_MUCPR</name>
<sequence length="420" mass="47709">YIATTLAFHPFNCSSNGTALLSSLLHPSYGIIKTSGDIQYGNDFTIFHNRELIVQGDNYGPEICHYEGKRRDGLGTARFSLLFTWLLSTLSYDILPRVVHYVREEIHKFLHMQMNAKFRQLHSELKSITKGDHTTGSGPVSNRDHLEIVIEGLPEEYSSLVATIQNCAECDILEVEPMLHWHDQNWRNSRRPLLLNLSQLMLRKSLPIKISTHKIKHKNRPMIYSSLVVHAEATMVVLVTRKAAEVTPVVIPQFNIRSVTKAGTLSVCVDTEMQIFINLPGLGLTHGQLGGYNKPPTWLGKTLSAVHWELGQFLSMAQSINRSYRPKHPFLCPTLKILLKSIVTDFRRQPQAYIANSNISDSHRQSGYWFTSEIIANVLPILLRNEFNHPSKQYIKANNNNDITVGMKLTLDHLLKSFYG</sequence>
<protein>
    <submittedName>
        <fullName evidence="1">Uncharacterized protein</fullName>
    </submittedName>
</protein>
<dbReference type="EMBL" id="QJKJ01004196">
    <property type="protein sequence ID" value="RDX95135.1"/>
    <property type="molecule type" value="Genomic_DNA"/>
</dbReference>
<evidence type="ECO:0000313" key="1">
    <source>
        <dbReference type="EMBL" id="RDX95135.1"/>
    </source>
</evidence>
<evidence type="ECO:0000313" key="2">
    <source>
        <dbReference type="Proteomes" id="UP000257109"/>
    </source>
</evidence>
<feature type="non-terminal residue" evidence="1">
    <location>
        <position position="1"/>
    </location>
</feature>
<reference evidence="1" key="1">
    <citation type="submission" date="2018-05" db="EMBL/GenBank/DDBJ databases">
        <title>Draft genome of Mucuna pruriens seed.</title>
        <authorList>
            <person name="Nnadi N.E."/>
            <person name="Vos R."/>
            <person name="Hasami M.H."/>
            <person name="Devisetty U.K."/>
            <person name="Aguiy J.C."/>
        </authorList>
    </citation>
    <scope>NUCLEOTIDE SEQUENCE [LARGE SCALE GENOMIC DNA]</scope>
    <source>
        <strain evidence="1">JCA_2017</strain>
    </source>
</reference>
<keyword evidence="2" id="KW-1185">Reference proteome</keyword>
<accession>A0A371GX50</accession>
<proteinExistence type="predicted"/>
<dbReference type="AlphaFoldDB" id="A0A371GX50"/>